<dbReference type="Proteomes" id="UP000198707">
    <property type="component" value="Unassembled WGS sequence"/>
</dbReference>
<dbReference type="AlphaFoldDB" id="A0A1H7D123"/>
<dbReference type="STRING" id="1144548.SAMN05443287_11178"/>
<keyword evidence="2" id="KW-1185">Reference proteome</keyword>
<organism evidence="1 2">
    <name type="scientific">Micromonospora phaseoli</name>
    <dbReference type="NCBI Taxonomy" id="1144548"/>
    <lineage>
        <taxon>Bacteria</taxon>
        <taxon>Bacillati</taxon>
        <taxon>Actinomycetota</taxon>
        <taxon>Actinomycetes</taxon>
        <taxon>Micromonosporales</taxon>
        <taxon>Micromonosporaceae</taxon>
        <taxon>Micromonospora</taxon>
    </lineage>
</organism>
<reference evidence="2" key="1">
    <citation type="submission" date="2016-10" db="EMBL/GenBank/DDBJ databases">
        <authorList>
            <person name="Varghese N."/>
            <person name="Submissions S."/>
        </authorList>
    </citation>
    <scope>NUCLEOTIDE SEQUENCE [LARGE SCALE GENOMIC DNA]</scope>
    <source>
        <strain evidence="2">CGMCC 4.7038</strain>
    </source>
</reference>
<gene>
    <name evidence="1" type="ORF">SAMN05443287_11178</name>
</gene>
<evidence type="ECO:0000313" key="1">
    <source>
        <dbReference type="EMBL" id="SEJ95114.1"/>
    </source>
</evidence>
<sequence>MAEFDIQIQVPVFLGVMAAGLRSRQICLPPPTEVAGVSLIVHQIEFTASELRHDQPARYAVFHQSHGTTQGMWAEGFQTQLAQDVVVHVSTTAAVLAHPNQTPPAIVALPLTVVVDLDFVADGTPTMTSSISQVQWRLSLPPLPPTVDPADIKREVEVVIRRAFPSFTQPLDIVNLLMGGNTPTLNVGMTVSQDGTLLVFRAETGAGTGYVDWRWGNFFSGIVTDRLAGAQWGLWIDHRVVESMFQTAVWQAVAAEAGPEVDLISVGSAYSGTGGRAQVTTTVHAHVDLPDPLGNPYVEVPVRAELSVAAGGELTIDLRLPDIRAIARSMIAGIDAVLRRLLGPVWAFVRLPIDSAIADLKPPVGDVDLSGLHCTEIEPLHQRCTRRLPASSFGGTQVRIGGLSAQPDGLLLTATLRSPVTTPAKLRTSFRPFAWTPPQISCGSADAALAAAFAEHAEDLAPLQAQIYLEADGTAPAWYCALEVLNDPLDRFGHVAVDSDRLPATVTVRVPNPGPVYAADPYPVDVLVRTTIGSRLIRIPPAPPLTEQDIRRLKAVVIAMIADCKLLVRSGRFDLRWLIDPPFDRQFRQRWQLAAEHVRPGTKVALLADGGPMVSVAARAGTVTKLSAMVSPGAGLSLVRDEIPEGAAQAALAIRQQLLEVTASVAVEAPVAAVLASAVWTPNGVAAVLSDGIAAYDVGSAARPRAVGRWYVDGVRRALNWWSGLLVVTEDGLFNVDAERRLRRVGPAEEPAPLLDAASGPGAMYVLTADGLQVRSRSLSRRSSVAVHGARSLLRVGGRLLVGGAAGVAVYRMTGTGLSVDPVVSVPELDVTHLAAVIVEDEGAVLATVADGTWRSLVVDERDRVSVVAEYPERPWFAGAARLGDTFVLVDDRGGALEVLTAGVARPVGSDATTELPAGFAFASWTDLGPERAVGTLHGAQVTVVGPIGEGGVTDGTFPLFGAAHYAPPLPMSDAVSLISLAGSSFRLRFGEAVRDVVLHLASVASRLTFPPGTPVVRVSGDPTFSLSATTVTGAVAGTLDSGGTLRIYGRMTELSFTADPVFADGTVPDGFYLQVGAVPA</sequence>
<evidence type="ECO:0000313" key="2">
    <source>
        <dbReference type="Proteomes" id="UP000198707"/>
    </source>
</evidence>
<accession>A0A1H7D123</accession>
<dbReference type="RefSeq" id="WP_092382337.1">
    <property type="nucleotide sequence ID" value="NZ_BOPI01000010.1"/>
</dbReference>
<protein>
    <submittedName>
        <fullName evidence="1">Uncharacterized protein</fullName>
    </submittedName>
</protein>
<proteinExistence type="predicted"/>
<name>A0A1H7D123_9ACTN</name>
<dbReference type="EMBL" id="FNYV01000011">
    <property type="protein sequence ID" value="SEJ95114.1"/>
    <property type="molecule type" value="Genomic_DNA"/>
</dbReference>